<dbReference type="EMBL" id="AKKV01000019">
    <property type="protein sequence ID" value="EIT87102.1"/>
    <property type="molecule type" value="Genomic_DNA"/>
</dbReference>
<keyword evidence="1" id="KW-0732">Signal</keyword>
<dbReference type="SMART" id="SM00710">
    <property type="entry name" value="PbH1"/>
    <property type="match status" value="6"/>
</dbReference>
<comment type="caution">
    <text evidence="3">The sequence shown here is derived from an EMBL/GenBank/DDBJ whole genome shotgun (WGS) entry which is preliminary data.</text>
</comment>
<dbReference type="OrthoDB" id="2795933at2"/>
<sequence length="403" mass="45009">MKSFISKFICALLLISASTSVQAEAKANAKPSYTITPNTSPIDKSMKKYSTYNHYTKHYYVLRSYLEKLEKTGGGTLTLKAGTYTISNTVYIPSHVKIILDGATIKKGVKTGTSRFPASKSIFQLIAPSKAAKHGVYGKYDGEKNIAILGKHKASIDLGYADTTFAIIAGHNQNVTIENITFRNMHSGHFIEMDATKGALIKGNRFLNSVASVDKNKEAINLDTPDRSTKGWSQEWSKFDCTANKDITIENNQFYNLDRSIGTHKYSGGSYHDHIVVKHNDIEKMREDAIRVMNWSHAEISDNTIHNVAGGESGKRGILASGAMDPTFKNNRFQQVGRPIQFMVWKNSGPGSQYEETGNDLSSANKKALKTNVVKQPTENFIRINKYWNQFEHPEKIYVHVTH</sequence>
<dbReference type="Pfam" id="PF13229">
    <property type="entry name" value="Beta_helix"/>
    <property type="match status" value="1"/>
</dbReference>
<evidence type="ECO:0000313" key="4">
    <source>
        <dbReference type="Proteomes" id="UP000004080"/>
    </source>
</evidence>
<dbReference type="Proteomes" id="UP000004080">
    <property type="component" value="Unassembled WGS sequence"/>
</dbReference>
<dbReference type="STRING" id="1196324.A374_02574"/>
<dbReference type="RefSeq" id="WP_007200614.1">
    <property type="nucleotide sequence ID" value="NZ_AKKV01000019.1"/>
</dbReference>
<dbReference type="PATRIC" id="fig|1196324.3.peg.517"/>
<protein>
    <recommendedName>
        <fullName evidence="2">Right handed beta helix domain-containing protein</fullName>
    </recommendedName>
</protein>
<feature type="chain" id="PRO_5039470241" description="Right handed beta helix domain-containing protein" evidence="1">
    <location>
        <begin position="24"/>
        <end position="403"/>
    </location>
</feature>
<dbReference type="SUPFAM" id="SSF51126">
    <property type="entry name" value="Pectin lyase-like"/>
    <property type="match status" value="1"/>
</dbReference>
<dbReference type="InterPro" id="IPR039448">
    <property type="entry name" value="Beta_helix"/>
</dbReference>
<evidence type="ECO:0000313" key="3">
    <source>
        <dbReference type="EMBL" id="EIT87102.1"/>
    </source>
</evidence>
<evidence type="ECO:0000259" key="2">
    <source>
        <dbReference type="Pfam" id="PF13229"/>
    </source>
</evidence>
<proteinExistence type="predicted"/>
<accession>I8AMB3</accession>
<organism evidence="3 4">
    <name type="scientific">Fictibacillus macauensis ZFHKF-1</name>
    <dbReference type="NCBI Taxonomy" id="1196324"/>
    <lineage>
        <taxon>Bacteria</taxon>
        <taxon>Bacillati</taxon>
        <taxon>Bacillota</taxon>
        <taxon>Bacilli</taxon>
        <taxon>Bacillales</taxon>
        <taxon>Fictibacillaceae</taxon>
        <taxon>Fictibacillus</taxon>
    </lineage>
</organism>
<dbReference type="InterPro" id="IPR012334">
    <property type="entry name" value="Pectin_lyas_fold"/>
</dbReference>
<dbReference type="AlphaFoldDB" id="I8AMB3"/>
<feature type="signal peptide" evidence="1">
    <location>
        <begin position="1"/>
        <end position="23"/>
    </location>
</feature>
<dbReference type="InterPro" id="IPR006626">
    <property type="entry name" value="PbH1"/>
</dbReference>
<evidence type="ECO:0000256" key="1">
    <source>
        <dbReference type="SAM" id="SignalP"/>
    </source>
</evidence>
<name>I8AMB3_9BACL</name>
<dbReference type="InterPro" id="IPR011050">
    <property type="entry name" value="Pectin_lyase_fold/virulence"/>
</dbReference>
<keyword evidence="4" id="KW-1185">Reference proteome</keyword>
<feature type="domain" description="Right handed beta helix" evidence="2">
    <location>
        <begin position="166"/>
        <end position="333"/>
    </location>
</feature>
<reference evidence="3 4" key="1">
    <citation type="journal article" date="2012" name="J. Bacteriol.">
        <title>Genome of Bacillus macauensis ZFHKF-1, a Long-Chain-Forming Bacterium.</title>
        <authorList>
            <person name="Cai L."/>
            <person name="Zhang T."/>
        </authorList>
    </citation>
    <scope>NUCLEOTIDE SEQUENCE [LARGE SCALE GENOMIC DNA]</scope>
    <source>
        <strain evidence="3 4">ZFHKF-1</strain>
    </source>
</reference>
<dbReference type="eggNOG" id="COG5434">
    <property type="taxonomic scope" value="Bacteria"/>
</dbReference>
<gene>
    <name evidence="3" type="ORF">A374_02574</name>
</gene>
<dbReference type="Gene3D" id="2.160.20.10">
    <property type="entry name" value="Single-stranded right-handed beta-helix, Pectin lyase-like"/>
    <property type="match status" value="1"/>
</dbReference>